<evidence type="ECO:0000313" key="2">
    <source>
        <dbReference type="EMBL" id="GAT33653.1"/>
    </source>
</evidence>
<evidence type="ECO:0000313" key="3">
    <source>
        <dbReference type="Proteomes" id="UP000076023"/>
    </source>
</evidence>
<dbReference type="OrthoDB" id="197194at2"/>
<dbReference type="Proteomes" id="UP000076023">
    <property type="component" value="Unassembled WGS sequence"/>
</dbReference>
<dbReference type="InParanoid" id="A0A146G8N0"/>
<dbReference type="InterPro" id="IPR031849">
    <property type="entry name" value="DUF5069"/>
</dbReference>
<proteinExistence type="predicted"/>
<comment type="caution">
    <text evidence="2">The sequence shown here is derived from an EMBL/GenBank/DDBJ whole genome shotgun (WGS) entry which is preliminary data.</text>
</comment>
<dbReference type="AlphaFoldDB" id="A0A146G8N0"/>
<organism evidence="2 3">
    <name type="scientific">Terrimicrobium sacchariphilum</name>
    <dbReference type="NCBI Taxonomy" id="690879"/>
    <lineage>
        <taxon>Bacteria</taxon>
        <taxon>Pseudomonadati</taxon>
        <taxon>Verrucomicrobiota</taxon>
        <taxon>Terrimicrobiia</taxon>
        <taxon>Terrimicrobiales</taxon>
        <taxon>Terrimicrobiaceae</taxon>
        <taxon>Terrimicrobium</taxon>
    </lineage>
</organism>
<dbReference type="STRING" id="690879.TSACC_22070"/>
<gene>
    <name evidence="2" type="ORF">TSACC_22070</name>
</gene>
<feature type="domain" description="DUF5069" evidence="1">
    <location>
        <begin position="102"/>
        <end position="172"/>
    </location>
</feature>
<keyword evidence="3" id="KW-1185">Reference proteome</keyword>
<accession>A0A146G8N0</accession>
<reference evidence="3" key="1">
    <citation type="journal article" date="2017" name="Genome Announc.">
        <title>Draft Genome Sequence of Terrimicrobium sacchariphilum NM-5T, a Facultative Anaerobic Soil Bacterium of the Class Spartobacteria.</title>
        <authorList>
            <person name="Qiu Y.L."/>
            <person name="Tourlousse D.M."/>
            <person name="Matsuura N."/>
            <person name="Ohashi A."/>
            <person name="Sekiguchi Y."/>
        </authorList>
    </citation>
    <scope>NUCLEOTIDE SEQUENCE [LARGE SCALE GENOMIC DNA]</scope>
    <source>
        <strain evidence="3">NM-5</strain>
    </source>
</reference>
<dbReference type="RefSeq" id="WP_075079362.1">
    <property type="nucleotide sequence ID" value="NZ_BDCO01000002.1"/>
</dbReference>
<protein>
    <recommendedName>
        <fullName evidence="1">DUF5069 domain-containing protein</fullName>
    </recommendedName>
</protein>
<dbReference type="Pfam" id="PF16798">
    <property type="entry name" value="DUF5069"/>
    <property type="match status" value="1"/>
</dbReference>
<dbReference type="EMBL" id="BDCO01000002">
    <property type="protein sequence ID" value="GAT33653.1"/>
    <property type="molecule type" value="Genomic_DNA"/>
</dbReference>
<name>A0A146G8N0_TERSA</name>
<sequence>MDINAWTQNLRLIYDKAVKSYQDGNRDLASYFSDAEKLFLATIGLKPINVYDYAEDFVKYGEPDWDTFLLIVAARRDYFLYEQKGMPSSGEIDESELPPKTADLEGVTWLPRITRKAKCFLHGDLCHDIMYGCSGDRRFLSEHGLHPADFLRAVWASHGDDHKVLAFVRKVEGRQSA</sequence>
<evidence type="ECO:0000259" key="1">
    <source>
        <dbReference type="Pfam" id="PF16798"/>
    </source>
</evidence>